<feature type="transmembrane region" description="Helical" evidence="8">
    <location>
        <begin position="134"/>
        <end position="156"/>
    </location>
</feature>
<dbReference type="STRING" id="258723.GCA_900169305_00211"/>
<dbReference type="PRINTS" id="PR00122">
    <property type="entry name" value="VACATPASE"/>
</dbReference>
<dbReference type="InterPro" id="IPR000245">
    <property type="entry name" value="ATPase_proteolipid_csu"/>
</dbReference>
<keyword evidence="6 8" id="KW-0406">Ion transport</keyword>
<dbReference type="SUPFAM" id="SSF81333">
    <property type="entry name" value="F1F0 ATP synthase subunit C"/>
    <property type="match status" value="2"/>
</dbReference>
<dbReference type="CDD" id="cd18179">
    <property type="entry name" value="ATP-synt_Vo_Ao_c_NTPK_rpt1"/>
    <property type="match status" value="1"/>
</dbReference>
<evidence type="ECO:0000256" key="7">
    <source>
        <dbReference type="ARBA" id="ARBA00023136"/>
    </source>
</evidence>
<evidence type="ECO:0000256" key="8">
    <source>
        <dbReference type="RuleBase" id="RU363060"/>
    </source>
</evidence>
<feature type="domain" description="V-ATPase proteolipid subunit C-like" evidence="9">
    <location>
        <begin position="95"/>
        <end position="154"/>
    </location>
</feature>
<dbReference type="Gene3D" id="1.20.120.610">
    <property type="entry name" value="lithium bound rotor ring of v- atpase"/>
    <property type="match status" value="1"/>
</dbReference>
<proteinExistence type="inferred from homology"/>
<reference evidence="11" key="1">
    <citation type="submission" date="2016-10" db="EMBL/GenBank/DDBJ databases">
        <authorList>
            <person name="Varghese N."/>
            <person name="Submissions S."/>
        </authorList>
    </citation>
    <scope>NUCLEOTIDE SEQUENCE [LARGE SCALE GENOMIC DNA]</scope>
    <source>
        <strain evidence="11">DSM 16108</strain>
    </source>
</reference>
<feature type="transmembrane region" description="Helical" evidence="8">
    <location>
        <begin position="12"/>
        <end position="30"/>
    </location>
</feature>
<comment type="similarity">
    <text evidence="2 8">Belongs to the V-ATPase proteolipid subunit family.</text>
</comment>
<evidence type="ECO:0000313" key="11">
    <source>
        <dbReference type="Proteomes" id="UP000199589"/>
    </source>
</evidence>
<dbReference type="FunFam" id="1.20.120.610:FF:000005">
    <property type="entry name" value="V-type sodium ATPase subunit K"/>
    <property type="match status" value="1"/>
</dbReference>
<dbReference type="Proteomes" id="UP000199589">
    <property type="component" value="Unassembled WGS sequence"/>
</dbReference>
<dbReference type="Pfam" id="PF00137">
    <property type="entry name" value="ATP-synt_C"/>
    <property type="match status" value="2"/>
</dbReference>
<feature type="transmembrane region" description="Helical" evidence="8">
    <location>
        <begin position="58"/>
        <end position="80"/>
    </location>
</feature>
<dbReference type="GO" id="GO:0046961">
    <property type="term" value="F:proton-transporting ATPase activity, rotational mechanism"/>
    <property type="evidence" value="ECO:0007669"/>
    <property type="project" value="InterPro"/>
</dbReference>
<protein>
    <submittedName>
        <fullName evidence="10">V/A-type H+-transporting ATPase subunit K</fullName>
    </submittedName>
</protein>
<evidence type="ECO:0000256" key="3">
    <source>
        <dbReference type="ARBA" id="ARBA00022448"/>
    </source>
</evidence>
<keyword evidence="3 8" id="KW-0813">Transport</keyword>
<keyword evidence="7 8" id="KW-0472">Membrane</keyword>
<evidence type="ECO:0000256" key="4">
    <source>
        <dbReference type="ARBA" id="ARBA00022692"/>
    </source>
</evidence>
<dbReference type="EMBL" id="FOSJ01000004">
    <property type="protein sequence ID" value="SFJ96201.1"/>
    <property type="molecule type" value="Genomic_DNA"/>
</dbReference>
<comment type="subcellular location">
    <subcellularLocation>
        <location evidence="1">Membrane</location>
        <topology evidence="1">Multi-pass membrane protein</topology>
    </subcellularLocation>
</comment>
<organism evidence="10 11">
    <name type="scientific">Marinilactibacillus piezotolerans</name>
    <dbReference type="NCBI Taxonomy" id="258723"/>
    <lineage>
        <taxon>Bacteria</taxon>
        <taxon>Bacillati</taxon>
        <taxon>Bacillota</taxon>
        <taxon>Bacilli</taxon>
        <taxon>Lactobacillales</taxon>
        <taxon>Carnobacteriaceae</taxon>
        <taxon>Marinilactibacillus</taxon>
    </lineage>
</organism>
<evidence type="ECO:0000256" key="1">
    <source>
        <dbReference type="ARBA" id="ARBA00004141"/>
    </source>
</evidence>
<dbReference type="RefSeq" id="WP_072694640.1">
    <property type="nucleotide sequence ID" value="NZ_FOSJ01000004.1"/>
</dbReference>
<gene>
    <name evidence="10" type="ORF">SAMN04488569_100414</name>
</gene>
<dbReference type="GO" id="GO:0033179">
    <property type="term" value="C:proton-transporting V-type ATPase, V0 domain"/>
    <property type="evidence" value="ECO:0007669"/>
    <property type="project" value="InterPro"/>
</dbReference>
<dbReference type="AlphaFoldDB" id="A0A1I3VPW8"/>
<keyword evidence="11" id="KW-1185">Reference proteome</keyword>
<evidence type="ECO:0000256" key="6">
    <source>
        <dbReference type="ARBA" id="ARBA00023065"/>
    </source>
</evidence>
<dbReference type="PANTHER" id="PTHR10263">
    <property type="entry name" value="V-TYPE PROTON ATPASE PROTEOLIPID SUBUNIT"/>
    <property type="match status" value="1"/>
</dbReference>
<evidence type="ECO:0000259" key="9">
    <source>
        <dbReference type="Pfam" id="PF00137"/>
    </source>
</evidence>
<sequence length="157" mass="16482">MEFLQTLLGDNMGQIFAGLGIAMAVIFSGIGSSRGVSIAGEAAAALTKEQPESFGRALVLQMLPATQGLYGFVIGFLIFLQITPDLAVSDGWYLFVAGLPVAFTCLSSGGNQGRVSSAAMQILAQKPEHTTKGIIYSAMVETYAILGFVISLVMIIL</sequence>
<name>A0A1I3VPW8_9LACT</name>
<dbReference type="NCBIfam" id="NF005124">
    <property type="entry name" value="PRK06558.1"/>
    <property type="match status" value="1"/>
</dbReference>
<evidence type="ECO:0000313" key="10">
    <source>
        <dbReference type="EMBL" id="SFJ96201.1"/>
    </source>
</evidence>
<dbReference type="CDD" id="cd18180">
    <property type="entry name" value="ATP-synt_Vo_Ao_c_NTPK_rpt2"/>
    <property type="match status" value="1"/>
</dbReference>
<keyword evidence="5 8" id="KW-1133">Transmembrane helix</keyword>
<dbReference type="OrthoDB" id="384481at2"/>
<evidence type="ECO:0000256" key="2">
    <source>
        <dbReference type="ARBA" id="ARBA00007296"/>
    </source>
</evidence>
<dbReference type="InterPro" id="IPR002379">
    <property type="entry name" value="ATPase_proteolipid_c-like_dom"/>
</dbReference>
<feature type="domain" description="V-ATPase proteolipid subunit C-like" evidence="9">
    <location>
        <begin position="19"/>
        <end position="78"/>
    </location>
</feature>
<keyword evidence="4 8" id="KW-0812">Transmembrane</keyword>
<accession>A0A1I3VPW8</accession>
<dbReference type="InterPro" id="IPR035921">
    <property type="entry name" value="F/V-ATP_Csub_sf"/>
</dbReference>
<feature type="transmembrane region" description="Helical" evidence="8">
    <location>
        <begin position="92"/>
        <end position="113"/>
    </location>
</feature>
<evidence type="ECO:0000256" key="5">
    <source>
        <dbReference type="ARBA" id="ARBA00022989"/>
    </source>
</evidence>